<proteinExistence type="predicted"/>
<feature type="transmembrane region" description="Helical" evidence="5">
    <location>
        <begin position="65"/>
        <end position="86"/>
    </location>
</feature>
<dbReference type="EMBL" id="CADCWL010000222">
    <property type="protein sequence ID" value="CAA9581276.1"/>
    <property type="molecule type" value="Genomic_DNA"/>
</dbReference>
<dbReference type="GO" id="GO:0005886">
    <property type="term" value="C:plasma membrane"/>
    <property type="evidence" value="ECO:0007669"/>
    <property type="project" value="UniProtKB-SubCell"/>
</dbReference>
<dbReference type="AlphaFoldDB" id="A0A6J4VKV1"/>
<evidence type="ECO:0000256" key="4">
    <source>
        <dbReference type="ARBA" id="ARBA00023136"/>
    </source>
</evidence>
<dbReference type="NCBIfam" id="NF038017">
    <property type="entry name" value="ABC_perm1"/>
    <property type="match status" value="1"/>
</dbReference>
<evidence type="ECO:0000256" key="1">
    <source>
        <dbReference type="ARBA" id="ARBA00004651"/>
    </source>
</evidence>
<dbReference type="GO" id="GO:0055085">
    <property type="term" value="P:transmembrane transport"/>
    <property type="evidence" value="ECO:0007669"/>
    <property type="project" value="InterPro"/>
</dbReference>
<evidence type="ECO:0000256" key="2">
    <source>
        <dbReference type="ARBA" id="ARBA00022692"/>
    </source>
</evidence>
<accession>A0A6J4VKV1</accession>
<dbReference type="PANTHER" id="PTHR43632:SF1">
    <property type="entry name" value="PERMEASE COMPONENT OF TUNGSTATE ABC TRANSPORTER"/>
    <property type="match status" value="1"/>
</dbReference>
<evidence type="ECO:0000259" key="6">
    <source>
        <dbReference type="PROSITE" id="PS50928"/>
    </source>
</evidence>
<dbReference type="PANTHER" id="PTHR43632">
    <property type="entry name" value="PERMEASE COMPONENT OF TUNGSTATE ABC TRANSPORTER"/>
    <property type="match status" value="1"/>
</dbReference>
<keyword evidence="2 5" id="KW-0812">Transmembrane</keyword>
<evidence type="ECO:0000256" key="5">
    <source>
        <dbReference type="SAM" id="Phobius"/>
    </source>
</evidence>
<protein>
    <submittedName>
        <fullName evidence="7">Tungstate ABC transporter, permease protein</fullName>
    </submittedName>
</protein>
<dbReference type="InterPro" id="IPR035906">
    <property type="entry name" value="MetI-like_sf"/>
</dbReference>
<dbReference type="PROSITE" id="PS50928">
    <property type="entry name" value="ABC_TM1"/>
    <property type="match status" value="1"/>
</dbReference>
<dbReference type="Gene3D" id="1.10.3720.10">
    <property type="entry name" value="MetI-like"/>
    <property type="match status" value="1"/>
</dbReference>
<dbReference type="SUPFAM" id="SSF161098">
    <property type="entry name" value="MetI-like"/>
    <property type="match status" value="1"/>
</dbReference>
<keyword evidence="3 5" id="KW-1133">Transmembrane helix</keyword>
<feature type="transmembrane region" description="Helical" evidence="5">
    <location>
        <begin position="201"/>
        <end position="225"/>
    </location>
</feature>
<evidence type="ECO:0000313" key="7">
    <source>
        <dbReference type="EMBL" id="CAA9581276.1"/>
    </source>
</evidence>
<name>A0A6J4VKV1_9BACT</name>
<feature type="domain" description="ABC transmembrane type-1" evidence="6">
    <location>
        <begin position="26"/>
        <end position="222"/>
    </location>
</feature>
<organism evidence="7">
    <name type="scientific">uncultured Thermomicrobiales bacterium</name>
    <dbReference type="NCBI Taxonomy" id="1645740"/>
    <lineage>
        <taxon>Bacteria</taxon>
        <taxon>Pseudomonadati</taxon>
        <taxon>Thermomicrobiota</taxon>
        <taxon>Thermomicrobia</taxon>
        <taxon>Thermomicrobiales</taxon>
        <taxon>environmental samples</taxon>
    </lineage>
</organism>
<comment type="subcellular location">
    <subcellularLocation>
        <location evidence="1">Cell membrane</location>
        <topology evidence="1">Multi-pass membrane protein</topology>
    </subcellularLocation>
</comment>
<feature type="transmembrane region" description="Helical" evidence="5">
    <location>
        <begin position="98"/>
        <end position="123"/>
    </location>
</feature>
<keyword evidence="4 5" id="KW-0472">Membrane</keyword>
<dbReference type="InterPro" id="IPR000515">
    <property type="entry name" value="MetI-like"/>
</dbReference>
<sequence>MDELWRGLGEAGRLLASGDGEVWGIVVRSLLISLAATAVSLGLGVPVGAGLALARFRGRAPMVGLVHAGMGLPPVGVGLLVSLLLWRSGPLGGLGLLYTPAAMVLAQAIIATPIVAGLTLAAVQGLDPRLRLQLQALGASRAQTVGWLLREARLPLLAAVIAGFGAVISEVGAAIMVGGNIRGETRVLTTATVLEVGRGNFEVAIALTAVLLALTFGVTLALTLLQQQRRS</sequence>
<evidence type="ECO:0000256" key="3">
    <source>
        <dbReference type="ARBA" id="ARBA00022989"/>
    </source>
</evidence>
<gene>
    <name evidence="7" type="ORF">AVDCRST_MAG19-3965</name>
</gene>
<feature type="transmembrane region" description="Helical" evidence="5">
    <location>
        <begin position="30"/>
        <end position="53"/>
    </location>
</feature>
<feature type="transmembrane region" description="Helical" evidence="5">
    <location>
        <begin position="156"/>
        <end position="181"/>
    </location>
</feature>
<dbReference type="CDD" id="cd06261">
    <property type="entry name" value="TM_PBP2"/>
    <property type="match status" value="1"/>
</dbReference>
<dbReference type="InterPro" id="IPR049783">
    <property type="entry name" value="ABC_perm_TupB-like"/>
</dbReference>
<reference evidence="7" key="1">
    <citation type="submission" date="2020-02" db="EMBL/GenBank/DDBJ databases">
        <authorList>
            <person name="Meier V. D."/>
        </authorList>
    </citation>
    <scope>NUCLEOTIDE SEQUENCE</scope>
    <source>
        <strain evidence="7">AVDCRST_MAG19</strain>
    </source>
</reference>